<dbReference type="Proteomes" id="UP001578633">
    <property type="component" value="Chromosome 6"/>
</dbReference>
<comment type="caution">
    <text evidence="3">The sequence shown here is derived from an EMBL/GenBank/DDBJ whole genome shotgun (WGS) entry which is preliminary data.</text>
</comment>
<name>A0ABR3UF81_9PLEO</name>
<protein>
    <submittedName>
        <fullName evidence="3">Uncharacterized protein</fullName>
    </submittedName>
</protein>
<proteinExistence type="predicted"/>
<feature type="compositionally biased region" description="Polar residues" evidence="2">
    <location>
        <begin position="223"/>
        <end position="236"/>
    </location>
</feature>
<evidence type="ECO:0000313" key="3">
    <source>
        <dbReference type="EMBL" id="KAL1795142.1"/>
    </source>
</evidence>
<dbReference type="EMBL" id="JBHGVX010000006">
    <property type="protein sequence ID" value="KAL1795142.1"/>
    <property type="molecule type" value="Genomic_DNA"/>
</dbReference>
<feature type="compositionally biased region" description="Polar residues" evidence="2">
    <location>
        <begin position="178"/>
        <end position="197"/>
    </location>
</feature>
<evidence type="ECO:0000313" key="4">
    <source>
        <dbReference type="Proteomes" id="UP001578633"/>
    </source>
</evidence>
<keyword evidence="1" id="KW-0175">Coiled coil</keyword>
<feature type="region of interest" description="Disordered" evidence="2">
    <location>
        <begin position="178"/>
        <end position="243"/>
    </location>
</feature>
<reference evidence="3 4" key="1">
    <citation type="submission" date="2024-09" db="EMBL/GenBank/DDBJ databases">
        <title>T2T genomes of carrot and Alternaria dauci and their utility for understanding host-pathogen interaction during carrot leaf blight disease.</title>
        <authorList>
            <person name="Liu W."/>
            <person name="Xu S."/>
            <person name="Ou C."/>
            <person name="Liu X."/>
            <person name="Zhuang F."/>
            <person name="Deng X.W."/>
        </authorList>
    </citation>
    <scope>NUCLEOTIDE SEQUENCE [LARGE SCALE GENOMIC DNA]</scope>
    <source>
        <strain evidence="3 4">A2016</strain>
    </source>
</reference>
<sequence length="243" mass="27719">MAPRRPSTAGEIDSRMPFASAEVLLWGPEMKQQHAHLLTEMRKLQRQHEEYDARIRTTEHVAEAAEAATSRVRHLEQKLAAIEAEDDDKAFEKWAVGEMKRLGIFVDTNKHVRQKQIELDNVMSHATEDLDKLRQVPRDLQNVLLRLDVLEAGRTEDTRRIRSLEKEVTHLRAVQPDHTTNTAGSQTIPRPQTSITRALTPPPFPNAVLSEATTEADEEDSTPMQKITCEQIQVPQSPEMRDR</sequence>
<evidence type="ECO:0000256" key="2">
    <source>
        <dbReference type="SAM" id="MobiDB-lite"/>
    </source>
</evidence>
<accession>A0ABR3UF81</accession>
<evidence type="ECO:0000256" key="1">
    <source>
        <dbReference type="SAM" id="Coils"/>
    </source>
</evidence>
<dbReference type="GeneID" id="96087280"/>
<organism evidence="3 4">
    <name type="scientific">Alternaria dauci</name>
    <dbReference type="NCBI Taxonomy" id="48095"/>
    <lineage>
        <taxon>Eukaryota</taxon>
        <taxon>Fungi</taxon>
        <taxon>Dikarya</taxon>
        <taxon>Ascomycota</taxon>
        <taxon>Pezizomycotina</taxon>
        <taxon>Dothideomycetes</taxon>
        <taxon>Pleosporomycetidae</taxon>
        <taxon>Pleosporales</taxon>
        <taxon>Pleosporineae</taxon>
        <taxon>Pleosporaceae</taxon>
        <taxon>Alternaria</taxon>
        <taxon>Alternaria sect. Porri</taxon>
    </lineage>
</organism>
<keyword evidence="4" id="KW-1185">Reference proteome</keyword>
<feature type="coiled-coil region" evidence="1">
    <location>
        <begin position="34"/>
        <end position="85"/>
    </location>
</feature>
<gene>
    <name evidence="3" type="ORF">ACET3X_006958</name>
</gene>
<dbReference type="RefSeq" id="XP_069305726.1">
    <property type="nucleotide sequence ID" value="XM_069453145.1"/>
</dbReference>